<evidence type="ECO:0000313" key="3">
    <source>
        <dbReference type="Proteomes" id="UP000545286"/>
    </source>
</evidence>
<gene>
    <name evidence="2" type="ORF">FHX72_001898</name>
</gene>
<proteinExistence type="predicted"/>
<dbReference type="EMBL" id="JACHWJ010000002">
    <property type="protein sequence ID" value="MBB2957761.1"/>
    <property type="molecule type" value="Genomic_DNA"/>
</dbReference>
<dbReference type="RefSeq" id="WP_183624542.1">
    <property type="nucleotide sequence ID" value="NZ_JACHWJ010000002.1"/>
</dbReference>
<accession>A0A7W4UNS0</accession>
<dbReference type="Proteomes" id="UP000545286">
    <property type="component" value="Unassembled WGS sequence"/>
</dbReference>
<protein>
    <submittedName>
        <fullName evidence="2">Uncharacterized protein</fullName>
    </submittedName>
</protein>
<keyword evidence="3" id="KW-1185">Reference proteome</keyword>
<keyword evidence="1" id="KW-1133">Transmembrane helix</keyword>
<dbReference type="AlphaFoldDB" id="A0A7W4UNS0"/>
<sequence>MSMQAEGSVLKDGEAMDLLTDRAERWAGKYKNLSDPERWRSDYDEHFTAPALQLAKRCTLEARPFGAKDWILAFVLWFLIGGTVFLASNFLMQLEPTWQIVFAIFAALIAVVGIVQSYLETTSEKRAAKRLSAKHEWLLNVSRKAALATLNSRSGAAA</sequence>
<comment type="caution">
    <text evidence="2">The sequence shown here is derived from an EMBL/GenBank/DDBJ whole genome shotgun (WGS) entry which is preliminary data.</text>
</comment>
<feature type="transmembrane region" description="Helical" evidence="1">
    <location>
        <begin position="70"/>
        <end position="92"/>
    </location>
</feature>
<evidence type="ECO:0000313" key="2">
    <source>
        <dbReference type="EMBL" id="MBB2957761.1"/>
    </source>
</evidence>
<organism evidence="2 3">
    <name type="scientific">Pseudoclavibacter helvolus</name>
    <dbReference type="NCBI Taxonomy" id="255205"/>
    <lineage>
        <taxon>Bacteria</taxon>
        <taxon>Bacillati</taxon>
        <taxon>Actinomycetota</taxon>
        <taxon>Actinomycetes</taxon>
        <taxon>Micrococcales</taxon>
        <taxon>Microbacteriaceae</taxon>
        <taxon>Pseudoclavibacter</taxon>
    </lineage>
</organism>
<name>A0A7W4UNS0_9MICO</name>
<keyword evidence="1" id="KW-0812">Transmembrane</keyword>
<feature type="transmembrane region" description="Helical" evidence="1">
    <location>
        <begin position="98"/>
        <end position="119"/>
    </location>
</feature>
<evidence type="ECO:0000256" key="1">
    <source>
        <dbReference type="SAM" id="Phobius"/>
    </source>
</evidence>
<reference evidence="2 3" key="1">
    <citation type="submission" date="2020-08" db="EMBL/GenBank/DDBJ databases">
        <title>Sequencing the genomes of 1000 actinobacteria strains.</title>
        <authorList>
            <person name="Klenk H.-P."/>
        </authorList>
    </citation>
    <scope>NUCLEOTIDE SEQUENCE [LARGE SCALE GENOMIC DNA]</scope>
    <source>
        <strain evidence="2 3">DSM 20419</strain>
    </source>
</reference>
<keyword evidence="1" id="KW-0472">Membrane</keyword>